<protein>
    <recommendedName>
        <fullName evidence="4">DNA-binding beta-propeller fold protein YncE</fullName>
    </recommendedName>
</protein>
<dbReference type="PANTHER" id="PTHR47197:SF3">
    <property type="entry name" value="DIHYDRO-HEME D1 DEHYDROGENASE"/>
    <property type="match status" value="1"/>
</dbReference>
<dbReference type="SUPFAM" id="SSF51004">
    <property type="entry name" value="C-terminal (heme d1) domain of cytochrome cd1-nitrite reductase"/>
    <property type="match status" value="1"/>
</dbReference>
<keyword evidence="3" id="KW-1185">Reference proteome</keyword>
<reference evidence="3" key="1">
    <citation type="submission" date="2016-10" db="EMBL/GenBank/DDBJ databases">
        <authorList>
            <person name="Varghese N."/>
            <person name="Submissions S."/>
        </authorList>
    </citation>
    <scope>NUCLEOTIDE SEQUENCE [LARGE SCALE GENOMIC DNA]</scope>
    <source>
        <strain evidence="3">N6PO6</strain>
    </source>
</reference>
<accession>A0A1I4XB57</accession>
<dbReference type="SMART" id="SM00564">
    <property type="entry name" value="PQQ"/>
    <property type="match status" value="3"/>
</dbReference>
<evidence type="ECO:0000313" key="3">
    <source>
        <dbReference type="Proteomes" id="UP000242222"/>
    </source>
</evidence>
<proteinExistence type="predicted"/>
<dbReference type="OrthoDB" id="7258407at2"/>
<dbReference type="PANTHER" id="PTHR47197">
    <property type="entry name" value="PROTEIN NIRF"/>
    <property type="match status" value="1"/>
</dbReference>
<dbReference type="InterPro" id="IPR011048">
    <property type="entry name" value="Haem_d1_sf"/>
</dbReference>
<dbReference type="EMBL" id="FOVC01000004">
    <property type="protein sequence ID" value="SFN22892.1"/>
    <property type="molecule type" value="Genomic_DNA"/>
</dbReference>
<dbReference type="Proteomes" id="UP000242222">
    <property type="component" value="Unassembled WGS sequence"/>
</dbReference>
<keyword evidence="1" id="KW-0732">Signal</keyword>
<organism evidence="2 3">
    <name type="scientific">Izhakiella capsodis</name>
    <dbReference type="NCBI Taxonomy" id="1367852"/>
    <lineage>
        <taxon>Bacteria</taxon>
        <taxon>Pseudomonadati</taxon>
        <taxon>Pseudomonadota</taxon>
        <taxon>Gammaproteobacteria</taxon>
        <taxon>Enterobacterales</taxon>
        <taxon>Erwiniaceae</taxon>
        <taxon>Izhakiella</taxon>
    </lineage>
</organism>
<feature type="chain" id="PRO_5017468267" description="DNA-binding beta-propeller fold protein YncE" evidence="1">
    <location>
        <begin position="30"/>
        <end position="365"/>
    </location>
</feature>
<dbReference type="Gene3D" id="2.130.10.10">
    <property type="entry name" value="YVTN repeat-like/Quinoprotein amine dehydrogenase"/>
    <property type="match status" value="1"/>
</dbReference>
<evidence type="ECO:0000313" key="2">
    <source>
        <dbReference type="EMBL" id="SFN22892.1"/>
    </source>
</evidence>
<gene>
    <name evidence="2" type="ORF">SAMN05216516_10411</name>
</gene>
<dbReference type="AlphaFoldDB" id="A0A1I4XB57"/>
<dbReference type="InterPro" id="IPR051200">
    <property type="entry name" value="Host-pathogen_enzymatic-act"/>
</dbReference>
<evidence type="ECO:0000256" key="1">
    <source>
        <dbReference type="SAM" id="SignalP"/>
    </source>
</evidence>
<evidence type="ECO:0008006" key="4">
    <source>
        <dbReference type="Google" id="ProtNLM"/>
    </source>
</evidence>
<sequence>MKSILSTRKAVMTLAVMAALNLSACQSTAKTARVPAASPAASAPAAAPVIQRTPGDGLYEMVYSPKAQALYIAGSGGFKKQVNGGVIYRLDPTTLVTQGETYTDLKNFGMAIDPDGSVFYTTNGLDGGITKVDAQSGKVLQRLMFDQKNAKGKPVGPREILWHNGNLYIGGVADPGIIWVVDAKTMKLKKQINNAGKWVTGIIYSSLNDRIYAANGSGTILVINPRTNKVEKRWSAGDGKEYLFLNMAEDPATGRLFVTDNSKAKSTLVFDERSGKVIKRIEGDALGIIFNAKRNEIYISQRVSKKVLQLDATTYAVKNSWVFENLPNSLLLSPDGQILYVSIKQPLNKDRSTNGPDSVARITLN</sequence>
<dbReference type="RefSeq" id="WP_092876808.1">
    <property type="nucleotide sequence ID" value="NZ_FOVC01000004.1"/>
</dbReference>
<dbReference type="InterPro" id="IPR018391">
    <property type="entry name" value="PQQ_b-propeller_rpt"/>
</dbReference>
<dbReference type="STRING" id="1367852.SAMN05216516_10411"/>
<dbReference type="InterPro" id="IPR015943">
    <property type="entry name" value="WD40/YVTN_repeat-like_dom_sf"/>
</dbReference>
<name>A0A1I4XB57_9GAMM</name>
<feature type="signal peptide" evidence="1">
    <location>
        <begin position="1"/>
        <end position="29"/>
    </location>
</feature>